<protein>
    <recommendedName>
        <fullName evidence="5">HIG1 domain-containing protein</fullName>
    </recommendedName>
</protein>
<evidence type="ECO:0000313" key="7">
    <source>
        <dbReference type="Proteomes" id="UP000207598"/>
    </source>
</evidence>
<feature type="transmembrane region" description="Helical" evidence="4">
    <location>
        <begin position="45"/>
        <end position="63"/>
    </location>
</feature>
<keyword evidence="3 4" id="KW-0472">Membrane</keyword>
<dbReference type="RefSeq" id="WP_094022263.1">
    <property type="nucleotide sequence ID" value="NZ_FXYF01000010.1"/>
</dbReference>
<name>A0A238KVN4_9RHOB</name>
<reference evidence="6 7" key="1">
    <citation type="submission" date="2017-05" db="EMBL/GenBank/DDBJ databases">
        <authorList>
            <person name="Song R."/>
            <person name="Chenine A.L."/>
            <person name="Ruprecht R.M."/>
        </authorList>
    </citation>
    <scope>NUCLEOTIDE SEQUENCE [LARGE SCALE GENOMIC DNA]</scope>
    <source>
        <strain evidence="6 7">CECT 8898</strain>
    </source>
</reference>
<dbReference type="AlphaFoldDB" id="A0A238KVN4"/>
<feature type="transmembrane region" description="Helical" evidence="4">
    <location>
        <begin position="6"/>
        <end position="25"/>
    </location>
</feature>
<accession>A0A238KVN4</accession>
<evidence type="ECO:0000256" key="4">
    <source>
        <dbReference type="SAM" id="Phobius"/>
    </source>
</evidence>
<dbReference type="Proteomes" id="UP000207598">
    <property type="component" value="Unassembled WGS sequence"/>
</dbReference>
<dbReference type="EMBL" id="FXYF01000010">
    <property type="protein sequence ID" value="SMX46681.1"/>
    <property type="molecule type" value="Genomic_DNA"/>
</dbReference>
<keyword evidence="2 4" id="KW-1133">Transmembrane helix</keyword>
<feature type="domain" description="HIG1" evidence="5">
    <location>
        <begin position="1"/>
        <end position="66"/>
    </location>
</feature>
<evidence type="ECO:0000259" key="5">
    <source>
        <dbReference type="PROSITE" id="PS51503"/>
    </source>
</evidence>
<evidence type="ECO:0000256" key="1">
    <source>
        <dbReference type="ARBA" id="ARBA00022692"/>
    </source>
</evidence>
<proteinExistence type="predicted"/>
<dbReference type="InterPro" id="IPR007667">
    <property type="entry name" value="Hypoxia_induced_domain"/>
</dbReference>
<evidence type="ECO:0000313" key="6">
    <source>
        <dbReference type="EMBL" id="SMX46681.1"/>
    </source>
</evidence>
<dbReference type="Pfam" id="PF04588">
    <property type="entry name" value="HIG_1_N"/>
    <property type="match status" value="1"/>
</dbReference>
<keyword evidence="1 4" id="KW-0812">Transmembrane</keyword>
<evidence type="ECO:0000256" key="2">
    <source>
        <dbReference type="ARBA" id="ARBA00022989"/>
    </source>
</evidence>
<evidence type="ECO:0000256" key="3">
    <source>
        <dbReference type="ARBA" id="ARBA00023136"/>
    </source>
</evidence>
<organism evidence="6 7">
    <name type="scientific">Maliponia aquimaris</name>
    <dbReference type="NCBI Taxonomy" id="1673631"/>
    <lineage>
        <taxon>Bacteria</taxon>
        <taxon>Pseudomonadati</taxon>
        <taxon>Pseudomonadota</taxon>
        <taxon>Alphaproteobacteria</taxon>
        <taxon>Rhodobacterales</taxon>
        <taxon>Paracoccaceae</taxon>
        <taxon>Maliponia</taxon>
    </lineage>
</organism>
<dbReference type="PROSITE" id="PS51503">
    <property type="entry name" value="HIG1"/>
    <property type="match status" value="1"/>
</dbReference>
<keyword evidence="7" id="KW-1185">Reference proteome</keyword>
<gene>
    <name evidence="6" type="ORF">MAA8898_03484</name>
</gene>
<dbReference type="OrthoDB" id="7284889at2"/>
<sequence length="66" mass="7387">MTKDPLFIVIAVVMLGVVGILLFGIGSFAKGGEFNKKHANRAMRWRIGAQFVAVLLILLFVWLRRS</sequence>
<dbReference type="NCBIfam" id="NF033233">
    <property type="entry name" value="twin_helix"/>
    <property type="match status" value="1"/>
</dbReference>